<keyword evidence="2" id="KW-0732">Signal</keyword>
<name>A0A939F3E1_9ACTN</name>
<dbReference type="Proteomes" id="UP000664167">
    <property type="component" value="Unassembled WGS sequence"/>
</dbReference>
<dbReference type="EMBL" id="JAFLRJ010000032">
    <property type="protein sequence ID" value="MBO0510968.1"/>
    <property type="molecule type" value="Genomic_DNA"/>
</dbReference>
<keyword evidence="4" id="KW-1185">Reference proteome</keyword>
<reference evidence="3" key="1">
    <citation type="submission" date="2021-03" db="EMBL/GenBank/DDBJ databases">
        <title>Streptomyces poriferae sp. nov., a novel marine sponge-derived Actinobacteria species with anti-MRSA activity.</title>
        <authorList>
            <person name="Sandoval-Powers M."/>
            <person name="Kralova S."/>
            <person name="Nguyen G.-S."/>
            <person name="Fawwal D."/>
            <person name="Degnes K."/>
            <person name="Klinkenberg G."/>
            <person name="Sletta H."/>
            <person name="Wentzel A."/>
            <person name="Liles M.R."/>
        </authorList>
    </citation>
    <scope>NUCLEOTIDE SEQUENCE</scope>
    <source>
        <strain evidence="3">DSM 41794</strain>
    </source>
</reference>
<dbReference type="Pfam" id="PF04314">
    <property type="entry name" value="PCuAC"/>
    <property type="match status" value="1"/>
</dbReference>
<evidence type="ECO:0000313" key="4">
    <source>
        <dbReference type="Proteomes" id="UP000664167"/>
    </source>
</evidence>
<dbReference type="RefSeq" id="WP_206960216.1">
    <property type="nucleotide sequence ID" value="NZ_BAAAJJ010000001.1"/>
</dbReference>
<evidence type="ECO:0000256" key="2">
    <source>
        <dbReference type="SAM" id="SignalP"/>
    </source>
</evidence>
<dbReference type="PROSITE" id="PS51257">
    <property type="entry name" value="PROKAR_LIPOPROTEIN"/>
    <property type="match status" value="1"/>
</dbReference>
<gene>
    <name evidence="3" type="ORF">J0695_03965</name>
</gene>
<dbReference type="AlphaFoldDB" id="A0A939F3E1"/>
<organism evidence="3 4">
    <name type="scientific">Streptomyces beijiangensis</name>
    <dbReference type="NCBI Taxonomy" id="163361"/>
    <lineage>
        <taxon>Bacteria</taxon>
        <taxon>Bacillati</taxon>
        <taxon>Actinomycetota</taxon>
        <taxon>Actinomycetes</taxon>
        <taxon>Kitasatosporales</taxon>
        <taxon>Streptomycetaceae</taxon>
        <taxon>Streptomyces</taxon>
    </lineage>
</organism>
<protein>
    <submittedName>
        <fullName evidence="3">DUF461 domain-containing protein</fullName>
    </submittedName>
</protein>
<evidence type="ECO:0000256" key="1">
    <source>
        <dbReference type="SAM" id="MobiDB-lite"/>
    </source>
</evidence>
<dbReference type="SUPFAM" id="SSF110087">
    <property type="entry name" value="DR1885-like metal-binding protein"/>
    <property type="match status" value="1"/>
</dbReference>
<feature type="signal peptide" evidence="2">
    <location>
        <begin position="1"/>
        <end position="26"/>
    </location>
</feature>
<sequence length="211" mass="20644">MSRSLRRGALAASAIVVSIASLSACGSGNDAQTLQVKPDNAATSVGDIKLQNVTVITQPDAATGPAVITGTIFNNGTGPQTLDSIAVKGYDGKVALHAAKGAGPITLPAQSSVTLGGKGNASAVIADGSAAATDGNAQLVTFSFSDTGEVPLRAFVVPARSYFEGYGPSSIPVTPKPKETPSGTPTGTASGTPSGTPEGTPSGTTSATTGQ</sequence>
<feature type="chain" id="PRO_5039064054" evidence="2">
    <location>
        <begin position="27"/>
        <end position="211"/>
    </location>
</feature>
<dbReference type="InterPro" id="IPR007410">
    <property type="entry name" value="LpqE-like"/>
</dbReference>
<comment type="caution">
    <text evidence="3">The sequence shown here is derived from an EMBL/GenBank/DDBJ whole genome shotgun (WGS) entry which is preliminary data.</text>
</comment>
<proteinExistence type="predicted"/>
<accession>A0A939F3E1</accession>
<feature type="compositionally biased region" description="Low complexity" evidence="1">
    <location>
        <begin position="180"/>
        <end position="211"/>
    </location>
</feature>
<feature type="region of interest" description="Disordered" evidence="1">
    <location>
        <begin position="166"/>
        <end position="211"/>
    </location>
</feature>
<evidence type="ECO:0000313" key="3">
    <source>
        <dbReference type="EMBL" id="MBO0510968.1"/>
    </source>
</evidence>
<dbReference type="InterPro" id="IPR036182">
    <property type="entry name" value="PCuAC_sf"/>
</dbReference>